<evidence type="ECO:0000256" key="2">
    <source>
        <dbReference type="ARBA" id="ARBA00022448"/>
    </source>
</evidence>
<feature type="transmembrane region" description="Helical" evidence="7">
    <location>
        <begin position="27"/>
        <end position="48"/>
    </location>
</feature>
<sequence length="313" mass="34162">MMRPGRTQEFPQGLAVRPKKSNGQGKMAFWLLLPALVAVFGIVIYPVVRTLVISLFEVNSVMATDTPFVGLGNYEKVLSDAGFWAAIGRTFYFTVTSTVLELVLGLALAGLLNARIRGRWVLRTIVVIPWAVPTIVNAALWKGIFNAQYGALNGILSQLGFQSDYRAWLGSPTAAMNAVIVADVWKTTPLVAFFLLAGLASIPNDIYEAAKLDRASRVRTFFSVTLPLLVPSVSIVLVLRTVEAFKVFDIIYGMTRGGPANGTQTIAYYAYTSAFSDQSYGMGSAISYLIVIVILLLSAVYLRALRRSEMSLL</sequence>
<comment type="caution">
    <text evidence="9">The sequence shown here is derived from an EMBL/GenBank/DDBJ whole genome shotgun (WGS) entry which is preliminary data.</text>
</comment>
<gene>
    <name evidence="9" type="ORF">GCM10011492_05690</name>
</gene>
<dbReference type="CDD" id="cd06261">
    <property type="entry name" value="TM_PBP2"/>
    <property type="match status" value="1"/>
</dbReference>
<feature type="transmembrane region" description="Helical" evidence="7">
    <location>
        <begin position="120"/>
        <end position="141"/>
    </location>
</feature>
<proteinExistence type="inferred from homology"/>
<comment type="subcellular location">
    <subcellularLocation>
        <location evidence="1 7">Cell membrane</location>
        <topology evidence="1 7">Multi-pass membrane protein</topology>
    </subcellularLocation>
</comment>
<keyword evidence="3" id="KW-1003">Cell membrane</keyword>
<feature type="transmembrane region" description="Helical" evidence="7">
    <location>
        <begin position="91"/>
        <end position="113"/>
    </location>
</feature>
<dbReference type="Proteomes" id="UP000636793">
    <property type="component" value="Unassembled WGS sequence"/>
</dbReference>
<evidence type="ECO:0000313" key="10">
    <source>
        <dbReference type="Proteomes" id="UP000636793"/>
    </source>
</evidence>
<evidence type="ECO:0000256" key="4">
    <source>
        <dbReference type="ARBA" id="ARBA00022692"/>
    </source>
</evidence>
<feature type="transmembrane region" description="Helical" evidence="7">
    <location>
        <begin position="285"/>
        <end position="305"/>
    </location>
</feature>
<evidence type="ECO:0000313" key="9">
    <source>
        <dbReference type="EMBL" id="GGB18687.1"/>
    </source>
</evidence>
<dbReference type="GO" id="GO:0055085">
    <property type="term" value="P:transmembrane transport"/>
    <property type="evidence" value="ECO:0007669"/>
    <property type="project" value="InterPro"/>
</dbReference>
<reference evidence="9" key="1">
    <citation type="journal article" date="2014" name="Int. J. Syst. Evol. Microbiol.">
        <title>Complete genome sequence of Corynebacterium casei LMG S-19264T (=DSM 44701T), isolated from a smear-ripened cheese.</title>
        <authorList>
            <consortium name="US DOE Joint Genome Institute (JGI-PGF)"/>
            <person name="Walter F."/>
            <person name="Albersmeier A."/>
            <person name="Kalinowski J."/>
            <person name="Ruckert C."/>
        </authorList>
    </citation>
    <scope>NUCLEOTIDE SEQUENCE</scope>
    <source>
        <strain evidence="9">CGMCC 1.15085</strain>
    </source>
</reference>
<keyword evidence="6 7" id="KW-0472">Membrane</keyword>
<dbReference type="EMBL" id="BMHI01000001">
    <property type="protein sequence ID" value="GGB18687.1"/>
    <property type="molecule type" value="Genomic_DNA"/>
</dbReference>
<dbReference type="InterPro" id="IPR000515">
    <property type="entry name" value="MetI-like"/>
</dbReference>
<dbReference type="SUPFAM" id="SSF161098">
    <property type="entry name" value="MetI-like"/>
    <property type="match status" value="1"/>
</dbReference>
<feature type="domain" description="ABC transmembrane type-1" evidence="8">
    <location>
        <begin position="87"/>
        <end position="301"/>
    </location>
</feature>
<dbReference type="InterPro" id="IPR035906">
    <property type="entry name" value="MetI-like_sf"/>
</dbReference>
<organism evidence="9 10">
    <name type="scientific">Flexivirga endophytica</name>
    <dbReference type="NCBI Taxonomy" id="1849103"/>
    <lineage>
        <taxon>Bacteria</taxon>
        <taxon>Bacillati</taxon>
        <taxon>Actinomycetota</taxon>
        <taxon>Actinomycetes</taxon>
        <taxon>Micrococcales</taxon>
        <taxon>Dermacoccaceae</taxon>
        <taxon>Flexivirga</taxon>
    </lineage>
</organism>
<dbReference type="AlphaFoldDB" id="A0A916SVP2"/>
<evidence type="ECO:0000259" key="8">
    <source>
        <dbReference type="PROSITE" id="PS50928"/>
    </source>
</evidence>
<keyword evidence="2 7" id="KW-0813">Transport</keyword>
<reference evidence="9" key="2">
    <citation type="submission" date="2020-09" db="EMBL/GenBank/DDBJ databases">
        <authorList>
            <person name="Sun Q."/>
            <person name="Zhou Y."/>
        </authorList>
    </citation>
    <scope>NUCLEOTIDE SEQUENCE</scope>
    <source>
        <strain evidence="9">CGMCC 1.15085</strain>
    </source>
</reference>
<dbReference type="PROSITE" id="PS50928">
    <property type="entry name" value="ABC_TM1"/>
    <property type="match status" value="1"/>
</dbReference>
<evidence type="ECO:0000256" key="6">
    <source>
        <dbReference type="ARBA" id="ARBA00023136"/>
    </source>
</evidence>
<evidence type="ECO:0000256" key="1">
    <source>
        <dbReference type="ARBA" id="ARBA00004651"/>
    </source>
</evidence>
<dbReference type="GO" id="GO:0005886">
    <property type="term" value="C:plasma membrane"/>
    <property type="evidence" value="ECO:0007669"/>
    <property type="project" value="UniProtKB-SubCell"/>
</dbReference>
<evidence type="ECO:0000256" key="5">
    <source>
        <dbReference type="ARBA" id="ARBA00022989"/>
    </source>
</evidence>
<dbReference type="Gene3D" id="1.10.3720.10">
    <property type="entry name" value="MetI-like"/>
    <property type="match status" value="1"/>
</dbReference>
<comment type="similarity">
    <text evidence="7">Belongs to the binding-protein-dependent transport system permease family.</text>
</comment>
<feature type="transmembrane region" description="Helical" evidence="7">
    <location>
        <begin position="219"/>
        <end position="239"/>
    </location>
</feature>
<accession>A0A916SVP2</accession>
<keyword evidence="4 7" id="KW-0812">Transmembrane</keyword>
<keyword evidence="10" id="KW-1185">Reference proteome</keyword>
<dbReference type="PANTHER" id="PTHR43005">
    <property type="entry name" value="BLR7065 PROTEIN"/>
    <property type="match status" value="1"/>
</dbReference>
<keyword evidence="5 7" id="KW-1133">Transmembrane helix</keyword>
<evidence type="ECO:0000256" key="3">
    <source>
        <dbReference type="ARBA" id="ARBA00022475"/>
    </source>
</evidence>
<dbReference type="RefSeq" id="WP_188835427.1">
    <property type="nucleotide sequence ID" value="NZ_BMHI01000001.1"/>
</dbReference>
<evidence type="ECO:0000256" key="7">
    <source>
        <dbReference type="RuleBase" id="RU363032"/>
    </source>
</evidence>
<dbReference type="PANTHER" id="PTHR43005:SF2">
    <property type="entry name" value="INTEGRAL MEMBRANE SUGAR TRANSPORT PROTEIN"/>
    <property type="match status" value="1"/>
</dbReference>
<protein>
    <submittedName>
        <fullName evidence="9">ABC transporter permease</fullName>
    </submittedName>
</protein>
<dbReference type="Pfam" id="PF00528">
    <property type="entry name" value="BPD_transp_1"/>
    <property type="match status" value="1"/>
</dbReference>
<name>A0A916SVP2_9MICO</name>